<gene>
    <name evidence="2" type="ordered locus">Cmaq_1433</name>
</gene>
<dbReference type="RefSeq" id="WP_012186477.1">
    <property type="nucleotide sequence ID" value="NC_009954.1"/>
</dbReference>
<name>A8M939_CALMQ</name>
<dbReference type="Pfam" id="PF01637">
    <property type="entry name" value="ATPase_2"/>
    <property type="match status" value="1"/>
</dbReference>
<reference evidence="2 3" key="1">
    <citation type="submission" date="2007-10" db="EMBL/GenBank/DDBJ databases">
        <title>Complete sequence of Caldivirga maquilingensis IC-167.</title>
        <authorList>
            <consortium name="US DOE Joint Genome Institute"/>
            <person name="Copeland A."/>
            <person name="Lucas S."/>
            <person name="Lapidus A."/>
            <person name="Barry K."/>
            <person name="Glavina del Rio T."/>
            <person name="Dalin E."/>
            <person name="Tice H."/>
            <person name="Pitluck S."/>
            <person name="Saunders E."/>
            <person name="Brettin T."/>
            <person name="Bruce D."/>
            <person name="Detter J.C."/>
            <person name="Han C."/>
            <person name="Schmutz J."/>
            <person name="Larimer F."/>
            <person name="Land M."/>
            <person name="Hauser L."/>
            <person name="Kyrpides N."/>
            <person name="Ivanova N."/>
            <person name="Biddle J.F."/>
            <person name="Zhang Z."/>
            <person name="Fitz-Gibbon S.T."/>
            <person name="Lowe T.M."/>
            <person name="Saltikov C."/>
            <person name="House C.H."/>
            <person name="Richardson P."/>
        </authorList>
    </citation>
    <scope>NUCLEOTIDE SEQUENCE [LARGE SCALE GENOMIC DNA]</scope>
    <source>
        <strain evidence="3">ATCC 700844 / DSM 13496 / JCM 10307 / IC-167</strain>
    </source>
</reference>
<evidence type="ECO:0000259" key="1">
    <source>
        <dbReference type="Pfam" id="PF01637"/>
    </source>
</evidence>
<dbReference type="GeneID" id="5708959"/>
<dbReference type="SUPFAM" id="SSF52540">
    <property type="entry name" value="P-loop containing nucleoside triphosphate hydrolases"/>
    <property type="match status" value="1"/>
</dbReference>
<dbReference type="AlphaFoldDB" id="A8M939"/>
<keyword evidence="3" id="KW-1185">Reference proteome</keyword>
<dbReference type="EMBL" id="CP000852">
    <property type="protein sequence ID" value="ABW02258.1"/>
    <property type="molecule type" value="Genomic_DNA"/>
</dbReference>
<proteinExistence type="predicted"/>
<dbReference type="KEGG" id="cma:Cmaq_1433"/>
<dbReference type="Proteomes" id="UP000001137">
    <property type="component" value="Chromosome"/>
</dbReference>
<protein>
    <recommendedName>
        <fullName evidence="1">ATPase domain-containing protein</fullName>
    </recommendedName>
</protein>
<evidence type="ECO:0000313" key="3">
    <source>
        <dbReference type="Proteomes" id="UP000001137"/>
    </source>
</evidence>
<evidence type="ECO:0000313" key="2">
    <source>
        <dbReference type="EMBL" id="ABW02258.1"/>
    </source>
</evidence>
<dbReference type="GO" id="GO:0005524">
    <property type="term" value="F:ATP binding"/>
    <property type="evidence" value="ECO:0007669"/>
    <property type="project" value="InterPro"/>
</dbReference>
<dbReference type="eggNOG" id="arCOG03408">
    <property type="taxonomic scope" value="Archaea"/>
</dbReference>
<dbReference type="HOGENOM" id="CLU_070505_0_0_2"/>
<accession>A8M939</accession>
<dbReference type="CDD" id="cd00009">
    <property type="entry name" value="AAA"/>
    <property type="match status" value="1"/>
</dbReference>
<dbReference type="STRING" id="397948.Cmaq_1433"/>
<sequence>MRRIKLRFSGQEIEFTDREVAIRQIEKLAEKGTWNPVVIYGPEGCGKSAFLKQAVEVLGEYDYSVVKVSPLEDESNEKLRYSEELRGLFRDIMTRIPTPFNDASALIDIAISLLYDVVRRRIRRKIALLADDVFQAIGLDKAELLVKRLLNMIEYSSVDYERIVVIVATSEGVTWGRIGRHRWAEIMAMWNMPREGFGKLYNALPGPKPPFEEVWRWTGGNPKALEMLYKKGWDINNVVNEVIFQRKVTELVSQLNETEKEILEQALEDPDVLLRRIRDGEKLLNTLIDMNLVLRVPEFRTEYLWVDQPPPERDLGLGIGRYYTWQTPLHREAVRRALEN</sequence>
<organism evidence="2 3">
    <name type="scientific">Caldivirga maquilingensis (strain ATCC 700844 / DSM 13496 / JCM 10307 / IC-167)</name>
    <dbReference type="NCBI Taxonomy" id="397948"/>
    <lineage>
        <taxon>Archaea</taxon>
        <taxon>Thermoproteota</taxon>
        <taxon>Thermoprotei</taxon>
        <taxon>Thermoproteales</taxon>
        <taxon>Thermoproteaceae</taxon>
        <taxon>Caldivirga</taxon>
    </lineage>
</organism>
<feature type="domain" description="ATPase" evidence="1">
    <location>
        <begin position="15"/>
        <end position="228"/>
    </location>
</feature>
<dbReference type="Gene3D" id="3.40.50.300">
    <property type="entry name" value="P-loop containing nucleotide triphosphate hydrolases"/>
    <property type="match status" value="1"/>
</dbReference>
<dbReference type="InterPro" id="IPR011579">
    <property type="entry name" value="ATPase_dom"/>
</dbReference>
<dbReference type="InterPro" id="IPR027417">
    <property type="entry name" value="P-loop_NTPase"/>
</dbReference>
<dbReference type="OrthoDB" id="25948at2157"/>